<evidence type="ECO:0000313" key="2">
    <source>
        <dbReference type="Proteomes" id="UP000030716"/>
    </source>
</evidence>
<organism evidence="1 2">
    <name type="scientific">Escherichia phage vB_EcoM_VR20</name>
    <dbReference type="NCBI Taxonomy" id="1567027"/>
    <lineage>
        <taxon>Viruses</taxon>
        <taxon>Duplodnaviria</taxon>
        <taxon>Heunggongvirae</taxon>
        <taxon>Uroviricota</taxon>
        <taxon>Caudoviricetes</taxon>
        <taxon>Pantevenvirales</taxon>
        <taxon>Straboviridae</taxon>
        <taxon>Tevenvirinae</taxon>
        <taxon>Gaprivervirus</taxon>
        <taxon>Gaprivervirus vr20</taxon>
    </lineage>
</organism>
<accession>A0A0A7HCS8</accession>
<dbReference type="RefSeq" id="YP_009207217.1">
    <property type="nucleotide sequence ID" value="NC_028894.1"/>
</dbReference>
<dbReference type="GeneID" id="26633716"/>
<evidence type="ECO:0000313" key="1">
    <source>
        <dbReference type="EMBL" id="AIZ02096.1"/>
    </source>
</evidence>
<dbReference type="Pfam" id="PF17587">
    <property type="entry name" value="Dmd"/>
    <property type="match status" value="1"/>
</dbReference>
<keyword evidence="2" id="KW-1185">Reference proteome</keyword>
<proteinExistence type="predicted"/>
<dbReference type="InterPro" id="IPR035137">
    <property type="entry name" value="Dmd"/>
</dbReference>
<dbReference type="OrthoDB" id="23707at10239"/>
<gene>
    <name evidence="1" type="primary">dmd</name>
    <name evidence="1" type="ORF">VR20_038</name>
</gene>
<dbReference type="EMBL" id="KP007360">
    <property type="protein sequence ID" value="AIZ02096.1"/>
    <property type="molecule type" value="Genomic_DNA"/>
</dbReference>
<reference evidence="1 2" key="1">
    <citation type="submission" date="2014-10" db="EMBL/GenBank/DDBJ databases">
        <title>VR bacteriophages - a small but diverse group of low-temperature viruses.</title>
        <authorList>
            <person name="Kaliniene L."/>
            <person name="Meskys R."/>
            <person name="Simoliunas E."/>
            <person name="Zajanckauskaite A."/>
            <person name="Truncaite L."/>
        </authorList>
    </citation>
    <scope>NUCLEOTIDE SEQUENCE [LARGE SCALE GENOMIC DNA]</scope>
</reference>
<sequence length="70" mass="8295">MYKLENVVFIGWFENGNMFTKETALDVSDKNMIEWVTVQYAEVNNALVKAFVNDNKVFEYDYHIHLSEEI</sequence>
<dbReference type="KEGG" id="vg:26633716"/>
<name>A0A0A7HCS8_9CAUD</name>
<dbReference type="Proteomes" id="UP000030716">
    <property type="component" value="Segment"/>
</dbReference>
<protein>
    <submittedName>
        <fullName evidence="1">Discriminator of mRNA degradation</fullName>
    </submittedName>
</protein>